<dbReference type="EMBL" id="JADCKQ010000008">
    <property type="protein sequence ID" value="MBI1494259.1"/>
    <property type="molecule type" value="Genomic_DNA"/>
</dbReference>
<protein>
    <submittedName>
        <fullName evidence="2">DUF1049 domain-containing protein</fullName>
    </submittedName>
</protein>
<evidence type="ECO:0000256" key="1">
    <source>
        <dbReference type="SAM" id="Phobius"/>
    </source>
</evidence>
<evidence type="ECO:0000313" key="3">
    <source>
        <dbReference type="Proteomes" id="UP000640583"/>
    </source>
</evidence>
<reference evidence="2" key="1">
    <citation type="submission" date="2020-10" db="EMBL/GenBank/DDBJ databases">
        <title>Paenihalocynthiibacter styelae gen. nov., sp. nov., isolated from stalked sea squirt Styela clava.</title>
        <authorList>
            <person name="Kim Y.-O."/>
            <person name="Yoon J.-H."/>
        </authorList>
    </citation>
    <scope>NUCLEOTIDE SEQUENCE</scope>
    <source>
        <strain evidence="2">MYP1-1</strain>
    </source>
</reference>
<keyword evidence="1" id="KW-0472">Membrane</keyword>
<dbReference type="Proteomes" id="UP000640583">
    <property type="component" value="Unassembled WGS sequence"/>
</dbReference>
<dbReference type="AlphaFoldDB" id="A0A8J7LL93"/>
<feature type="transmembrane region" description="Helical" evidence="1">
    <location>
        <begin position="49"/>
        <end position="72"/>
    </location>
</feature>
<name>A0A8J7LL93_9RHOB</name>
<sequence>MRYLKYLFLAALAFVLITVALANRGFVSLYLLPPELSAFLGLSGAPLQLPLFVVVVGGIIAGLLIGFVWEWLREMKFRGTARQAEKLKKEVETLRATTPAEKGGKADDVLALLESKA</sequence>
<accession>A0A8J7LL93</accession>
<gene>
    <name evidence="2" type="ORF">H1D41_11480</name>
</gene>
<keyword evidence="1" id="KW-0812">Transmembrane</keyword>
<comment type="caution">
    <text evidence="2">The sequence shown here is derived from an EMBL/GenBank/DDBJ whole genome shotgun (WGS) entry which is preliminary data.</text>
</comment>
<keyword evidence="1" id="KW-1133">Transmembrane helix</keyword>
<keyword evidence="3" id="KW-1185">Reference proteome</keyword>
<organism evidence="2 3">
    <name type="scientific">Halocynthiibacter styelae</name>
    <dbReference type="NCBI Taxonomy" id="2761955"/>
    <lineage>
        <taxon>Bacteria</taxon>
        <taxon>Pseudomonadati</taxon>
        <taxon>Pseudomonadota</taxon>
        <taxon>Alphaproteobacteria</taxon>
        <taxon>Rhodobacterales</taxon>
        <taxon>Paracoccaceae</taxon>
        <taxon>Halocynthiibacter</taxon>
    </lineage>
</organism>
<proteinExistence type="predicted"/>
<dbReference type="RefSeq" id="WP_228849038.1">
    <property type="nucleotide sequence ID" value="NZ_JADCKQ010000008.1"/>
</dbReference>
<evidence type="ECO:0000313" key="2">
    <source>
        <dbReference type="EMBL" id="MBI1494259.1"/>
    </source>
</evidence>